<dbReference type="PANTHER" id="PTHR12532">
    <property type="entry name" value="TRANSLATIONAL ACTIVATOR OF CYTOCHROME C OXIDASE 1"/>
    <property type="match status" value="1"/>
</dbReference>
<dbReference type="GO" id="GO:0005739">
    <property type="term" value="C:mitochondrion"/>
    <property type="evidence" value="ECO:0007669"/>
    <property type="project" value="UniProtKB-SubCell"/>
</dbReference>
<feature type="domain" description="TACO1/YebC-like N-terminal" evidence="4">
    <location>
        <begin position="35"/>
        <end position="105"/>
    </location>
</feature>
<dbReference type="EMBL" id="MU001691">
    <property type="protein sequence ID" value="KAF2454514.1"/>
    <property type="molecule type" value="Genomic_DNA"/>
</dbReference>
<evidence type="ECO:0000313" key="5">
    <source>
        <dbReference type="EMBL" id="KAF2454514.1"/>
    </source>
</evidence>
<dbReference type="InterPro" id="IPR026564">
    <property type="entry name" value="Transcrip_reg_TACO1-like_dom3"/>
</dbReference>
<protein>
    <submittedName>
        <fullName evidence="5">Transcriptional regulator TACO1-like protein</fullName>
    </submittedName>
</protein>
<keyword evidence="6" id="KW-1185">Reference proteome</keyword>
<dbReference type="InterPro" id="IPR002876">
    <property type="entry name" value="Transcrip_reg_TACO1-like"/>
</dbReference>
<proteinExistence type="inferred from homology"/>
<dbReference type="InterPro" id="IPR029072">
    <property type="entry name" value="YebC-like"/>
</dbReference>
<dbReference type="Pfam" id="PF20772">
    <property type="entry name" value="TACO1_YebC_N"/>
    <property type="match status" value="1"/>
</dbReference>
<dbReference type="PANTHER" id="PTHR12532:SF0">
    <property type="entry name" value="TRANSLATIONAL ACTIVATOR OF CYTOCHROME C OXIDASE 1"/>
    <property type="match status" value="1"/>
</dbReference>
<organism evidence="5 6">
    <name type="scientific">Lineolata rhizophorae</name>
    <dbReference type="NCBI Taxonomy" id="578093"/>
    <lineage>
        <taxon>Eukaryota</taxon>
        <taxon>Fungi</taxon>
        <taxon>Dikarya</taxon>
        <taxon>Ascomycota</taxon>
        <taxon>Pezizomycotina</taxon>
        <taxon>Dothideomycetes</taxon>
        <taxon>Dothideomycetes incertae sedis</taxon>
        <taxon>Lineolatales</taxon>
        <taxon>Lineolataceae</taxon>
        <taxon>Lineolata</taxon>
    </lineage>
</organism>
<gene>
    <name evidence="5" type="ORF">BDY21DRAFT_387597</name>
</gene>
<dbReference type="InterPro" id="IPR017856">
    <property type="entry name" value="Integrase-like_N"/>
</dbReference>
<dbReference type="InterPro" id="IPR049083">
    <property type="entry name" value="TACO1_YebC_N"/>
</dbReference>
<dbReference type="Gene3D" id="3.30.70.980">
    <property type="match status" value="2"/>
</dbReference>
<feature type="domain" description="TACO1/YebC-like second and third" evidence="3">
    <location>
        <begin position="113"/>
        <end position="270"/>
    </location>
</feature>
<comment type="similarity">
    <text evidence="2">Belongs to the TACO1 family.</text>
</comment>
<dbReference type="SUPFAM" id="SSF75625">
    <property type="entry name" value="YebC-like"/>
    <property type="match status" value="1"/>
</dbReference>
<name>A0A6A6NSV5_9PEZI</name>
<dbReference type="Gene3D" id="1.10.10.200">
    <property type="match status" value="1"/>
</dbReference>
<evidence type="ECO:0000256" key="1">
    <source>
        <dbReference type="ARBA" id="ARBA00004173"/>
    </source>
</evidence>
<dbReference type="FunFam" id="1.10.10.200:FF:000002">
    <property type="entry name" value="Probable transcriptional regulatory protein CLM62_37755"/>
    <property type="match status" value="1"/>
</dbReference>
<evidence type="ECO:0000313" key="6">
    <source>
        <dbReference type="Proteomes" id="UP000799766"/>
    </source>
</evidence>
<dbReference type="AlphaFoldDB" id="A0A6A6NSV5"/>
<dbReference type="Proteomes" id="UP000799766">
    <property type="component" value="Unassembled WGS sequence"/>
</dbReference>
<comment type="subcellular location">
    <subcellularLocation>
        <location evidence="1">Mitochondrion</location>
    </subcellularLocation>
</comment>
<sequence>MALASCGCRGAHLRTCNASQRCWLSTTACVSSGHNRWSKIRHEKGSNDMARQRVWSAFSGEITTATKMWGPDPNANPRLALALTKAKKAGFPKTNIEAAMARGQGIGPSSYAEVVTVEAMLPAGVACIVEFRTERKAATLQAVRTMVKAISGRESATKFLFSRRGRIVLGRKGKGGGEEEDMDPDEAGMVALDAGAVDVAEEETDDGKKLVVYSEHTDTKAVADRCAEELGVGIEECDIVWVPNEETIVELRDAEAAGKILEFIEKMLNEDLSVVKGCGRG</sequence>
<evidence type="ECO:0000256" key="2">
    <source>
        <dbReference type="ARBA" id="ARBA00008724"/>
    </source>
</evidence>
<reference evidence="5" key="1">
    <citation type="journal article" date="2020" name="Stud. Mycol.">
        <title>101 Dothideomycetes genomes: a test case for predicting lifestyles and emergence of pathogens.</title>
        <authorList>
            <person name="Haridas S."/>
            <person name="Albert R."/>
            <person name="Binder M."/>
            <person name="Bloem J."/>
            <person name="Labutti K."/>
            <person name="Salamov A."/>
            <person name="Andreopoulos B."/>
            <person name="Baker S."/>
            <person name="Barry K."/>
            <person name="Bills G."/>
            <person name="Bluhm B."/>
            <person name="Cannon C."/>
            <person name="Castanera R."/>
            <person name="Culley D."/>
            <person name="Daum C."/>
            <person name="Ezra D."/>
            <person name="Gonzalez J."/>
            <person name="Henrissat B."/>
            <person name="Kuo A."/>
            <person name="Liang C."/>
            <person name="Lipzen A."/>
            <person name="Lutzoni F."/>
            <person name="Magnuson J."/>
            <person name="Mondo S."/>
            <person name="Nolan M."/>
            <person name="Ohm R."/>
            <person name="Pangilinan J."/>
            <person name="Park H.-J."/>
            <person name="Ramirez L."/>
            <person name="Alfaro M."/>
            <person name="Sun H."/>
            <person name="Tritt A."/>
            <person name="Yoshinaga Y."/>
            <person name="Zwiers L.-H."/>
            <person name="Turgeon B."/>
            <person name="Goodwin S."/>
            <person name="Spatafora J."/>
            <person name="Crous P."/>
            <person name="Grigoriev I."/>
        </authorList>
    </citation>
    <scope>NUCLEOTIDE SEQUENCE</scope>
    <source>
        <strain evidence="5">ATCC 16933</strain>
    </source>
</reference>
<dbReference type="InterPro" id="IPR048300">
    <property type="entry name" value="TACO1_YebC-like_2nd/3rd_dom"/>
</dbReference>
<dbReference type="OrthoDB" id="2017544at2759"/>
<dbReference type="Pfam" id="PF01709">
    <property type="entry name" value="Transcrip_reg"/>
    <property type="match status" value="1"/>
</dbReference>
<accession>A0A6A6NSV5</accession>
<evidence type="ECO:0000259" key="3">
    <source>
        <dbReference type="Pfam" id="PF01709"/>
    </source>
</evidence>
<evidence type="ECO:0000259" key="4">
    <source>
        <dbReference type="Pfam" id="PF20772"/>
    </source>
</evidence>